<dbReference type="GeneID" id="13192274"/>
<dbReference type="RefSeq" id="NP_001255236.1">
    <property type="nucleotide sequence ID" value="NM_001268307.1"/>
</dbReference>
<sequence>MPTCFLGFIPLKQPTKARRHETLVSRCMCAPRNVTGSQF</sequence>
<evidence type="ECO:0000313" key="1">
    <source>
        <dbReference type="EMBL" id="CCD72730.1"/>
    </source>
</evidence>
<dbReference type="HOGENOM" id="CLU_3320507_0_0_1"/>
<evidence type="ECO:0000313" key="3">
    <source>
        <dbReference type="WormBase" id="Y38C1BA.4"/>
    </source>
</evidence>
<reference evidence="1 2" key="1">
    <citation type="journal article" date="1998" name="Science">
        <title>Genome sequence of the nematode C. elegans: a platform for investigating biology.</title>
        <authorList>
            <consortium name="The C. elegans sequencing consortium"/>
            <person name="Sulson J.E."/>
            <person name="Waterston R."/>
        </authorList>
    </citation>
    <scope>NUCLEOTIDE SEQUENCE [LARGE SCALE GENOMIC DNA]</scope>
    <source>
        <strain evidence="1 2">Bristol N2</strain>
    </source>
</reference>
<name>D3KZG4_CAEEL</name>
<protein>
    <submittedName>
        <fullName evidence="1">Uncharacterized protein</fullName>
    </submittedName>
</protein>
<gene>
    <name evidence="1" type="ORF">CELE_Y38C1BA.4</name>
    <name evidence="1 3" type="ORF">Y38C1BA.4</name>
</gene>
<dbReference type="Bgee" id="WBGene00195012">
    <property type="expression patterns" value="Expressed in larva and 2 other cell types or tissues"/>
</dbReference>
<dbReference type="AGR" id="WB:WBGene00195012"/>
<accession>D3KZG4</accession>
<dbReference type="InParanoid" id="D3KZG4"/>
<proteinExistence type="predicted"/>
<evidence type="ECO:0000313" key="2">
    <source>
        <dbReference type="Proteomes" id="UP000001940"/>
    </source>
</evidence>
<dbReference type="Proteomes" id="UP000001940">
    <property type="component" value="Chromosome IV"/>
</dbReference>
<dbReference type="AlphaFoldDB" id="D3KZG4"/>
<keyword evidence="2" id="KW-1185">Reference proteome</keyword>
<dbReference type="STRING" id="6239.Y38C1BA.4.1"/>
<dbReference type="WormBase" id="Y38C1BA.4">
    <property type="protein sequence ID" value="CE44620"/>
    <property type="gene ID" value="WBGene00195012"/>
</dbReference>
<dbReference type="CTD" id="13192274"/>
<dbReference type="PaxDb" id="6239-Y38C1BA.4"/>
<dbReference type="EMBL" id="BX284604">
    <property type="protein sequence ID" value="CCD72730.1"/>
    <property type="molecule type" value="Genomic_DNA"/>
</dbReference>
<dbReference type="KEGG" id="cel:CELE_Y38C1BA.4"/>
<organism evidence="1 2">
    <name type="scientific">Caenorhabditis elegans</name>
    <dbReference type="NCBI Taxonomy" id="6239"/>
    <lineage>
        <taxon>Eukaryota</taxon>
        <taxon>Metazoa</taxon>
        <taxon>Ecdysozoa</taxon>
        <taxon>Nematoda</taxon>
        <taxon>Chromadorea</taxon>
        <taxon>Rhabditida</taxon>
        <taxon>Rhabditina</taxon>
        <taxon>Rhabditomorpha</taxon>
        <taxon>Rhabditoidea</taxon>
        <taxon>Rhabditidae</taxon>
        <taxon>Peloderinae</taxon>
        <taxon>Caenorhabditis</taxon>
    </lineage>
</organism>